<feature type="transmembrane region" description="Helical" evidence="1">
    <location>
        <begin position="39"/>
        <end position="61"/>
    </location>
</feature>
<comment type="caution">
    <text evidence="2">The sequence shown here is derived from an EMBL/GenBank/DDBJ whole genome shotgun (WGS) entry which is preliminary data.</text>
</comment>
<proteinExistence type="predicted"/>
<dbReference type="AlphaFoldDB" id="A0ABD0YXW0"/>
<evidence type="ECO:0000313" key="3">
    <source>
        <dbReference type="Proteomes" id="UP001558652"/>
    </source>
</evidence>
<evidence type="ECO:0000313" key="2">
    <source>
        <dbReference type="EMBL" id="KAL1131437.1"/>
    </source>
</evidence>
<dbReference type="EMBL" id="JBFDAA010000006">
    <property type="protein sequence ID" value="KAL1131437.1"/>
    <property type="molecule type" value="Genomic_DNA"/>
</dbReference>
<reference evidence="2 3" key="1">
    <citation type="submission" date="2024-07" db="EMBL/GenBank/DDBJ databases">
        <title>Chromosome-level genome assembly of the water stick insect Ranatra chinensis (Heteroptera: Nepidae).</title>
        <authorList>
            <person name="Liu X."/>
        </authorList>
    </citation>
    <scope>NUCLEOTIDE SEQUENCE [LARGE SCALE GENOMIC DNA]</scope>
    <source>
        <strain evidence="2">Cailab_2021Rc</strain>
        <tissue evidence="2">Muscle</tissue>
    </source>
</reference>
<dbReference type="Proteomes" id="UP001558652">
    <property type="component" value="Unassembled WGS sequence"/>
</dbReference>
<accession>A0ABD0YXW0</accession>
<keyword evidence="1" id="KW-1133">Transmembrane helix</keyword>
<keyword evidence="1" id="KW-0472">Membrane</keyword>
<keyword evidence="1" id="KW-0812">Transmembrane</keyword>
<sequence>MYQGTSRIVRRVKDWRDWIFQNLDFWLRLLVLDLSPESVVIPIVSCILGFPLLALLVICCLRRRAKLARERDRRRAGDAFCLVIHGSAGVTPRASHAANGGHYGHVEEDHMGVEL</sequence>
<protein>
    <submittedName>
        <fullName evidence="2">Uncharacterized protein</fullName>
    </submittedName>
</protein>
<name>A0ABD0YXW0_9HEMI</name>
<organism evidence="2 3">
    <name type="scientific">Ranatra chinensis</name>
    <dbReference type="NCBI Taxonomy" id="642074"/>
    <lineage>
        <taxon>Eukaryota</taxon>
        <taxon>Metazoa</taxon>
        <taxon>Ecdysozoa</taxon>
        <taxon>Arthropoda</taxon>
        <taxon>Hexapoda</taxon>
        <taxon>Insecta</taxon>
        <taxon>Pterygota</taxon>
        <taxon>Neoptera</taxon>
        <taxon>Paraneoptera</taxon>
        <taxon>Hemiptera</taxon>
        <taxon>Heteroptera</taxon>
        <taxon>Panheteroptera</taxon>
        <taxon>Nepomorpha</taxon>
        <taxon>Nepidae</taxon>
        <taxon>Ranatrinae</taxon>
        <taxon>Ranatra</taxon>
    </lineage>
</organism>
<evidence type="ECO:0000256" key="1">
    <source>
        <dbReference type="SAM" id="Phobius"/>
    </source>
</evidence>
<keyword evidence="3" id="KW-1185">Reference proteome</keyword>
<gene>
    <name evidence="2" type="ORF">AAG570_011054</name>
</gene>